<proteinExistence type="predicted"/>
<dbReference type="Proteomes" id="UP000198802">
    <property type="component" value="Unassembled WGS sequence"/>
</dbReference>
<evidence type="ECO:0000313" key="2">
    <source>
        <dbReference type="EMBL" id="CUU61189.1"/>
    </source>
</evidence>
<evidence type="ECO:0000313" key="3">
    <source>
        <dbReference type="Proteomes" id="UP000198802"/>
    </source>
</evidence>
<sequence>MTADREAGTGLGIGPAQFVVDLLAALFDPVSDPVDPDEFSETSGRARAGRRPPPSRAWVAEPTGLLELYGWPPGMRVVLYREPQHSGAQLHVTDVGGNRITVFATNGPRGQFAVLSYATVAGPAARTGSEVPRTAAWRTCPYTTSR</sequence>
<dbReference type="AlphaFoldDB" id="A0A0S4R030"/>
<dbReference type="EMBL" id="FAOZ01000061">
    <property type="protein sequence ID" value="CUU61189.1"/>
    <property type="molecule type" value="Genomic_DNA"/>
</dbReference>
<feature type="region of interest" description="Disordered" evidence="1">
    <location>
        <begin position="33"/>
        <end position="55"/>
    </location>
</feature>
<name>A0A0S4R030_9ACTN</name>
<organism evidence="2 3">
    <name type="scientific">Parafrankia irregularis</name>
    <dbReference type="NCBI Taxonomy" id="795642"/>
    <lineage>
        <taxon>Bacteria</taxon>
        <taxon>Bacillati</taxon>
        <taxon>Actinomycetota</taxon>
        <taxon>Actinomycetes</taxon>
        <taxon>Frankiales</taxon>
        <taxon>Frankiaceae</taxon>
        <taxon>Parafrankia</taxon>
    </lineage>
</organism>
<gene>
    <name evidence="2" type="ORF">Ga0074812_16111</name>
</gene>
<evidence type="ECO:0000256" key="1">
    <source>
        <dbReference type="SAM" id="MobiDB-lite"/>
    </source>
</evidence>
<reference evidence="3" key="1">
    <citation type="submission" date="2015-11" db="EMBL/GenBank/DDBJ databases">
        <authorList>
            <person name="Varghese N."/>
        </authorList>
    </citation>
    <scope>NUCLEOTIDE SEQUENCE [LARGE SCALE GENOMIC DNA]</scope>
    <source>
        <strain evidence="3">DSM 45899</strain>
    </source>
</reference>
<protein>
    <submittedName>
        <fullName evidence="2">Uncharacterized protein</fullName>
    </submittedName>
</protein>
<accession>A0A0S4R030</accession>
<keyword evidence="3" id="KW-1185">Reference proteome</keyword>